<keyword evidence="6" id="KW-1185">Reference proteome</keyword>
<organism evidence="5 6">
    <name type="scientific">Vreelandella neptunia</name>
    <dbReference type="NCBI Taxonomy" id="115551"/>
    <lineage>
        <taxon>Bacteria</taxon>
        <taxon>Pseudomonadati</taxon>
        <taxon>Pseudomonadota</taxon>
        <taxon>Gammaproteobacteria</taxon>
        <taxon>Oceanospirillales</taxon>
        <taxon>Halomonadaceae</taxon>
        <taxon>Vreelandella</taxon>
    </lineage>
</organism>
<dbReference type="Pfam" id="PF01381">
    <property type="entry name" value="HTH_3"/>
    <property type="match status" value="1"/>
</dbReference>
<dbReference type="PROSITE" id="PS50943">
    <property type="entry name" value="HTH_CROC1"/>
    <property type="match status" value="1"/>
</dbReference>
<dbReference type="RefSeq" id="WP_133729739.1">
    <property type="nucleotide sequence ID" value="NZ_JAKVTW010000010.1"/>
</dbReference>
<accession>A0ABS9S8P0</accession>
<sequence length="73" mass="8166">MNELAKTLGRNIREKRKKKGYSQDAFALVTGIDRSYIGRVERGEVNITVEKLYEIAAVLQCEPASLLPAQTTL</sequence>
<feature type="domain" description="HTH cro/C1-type" evidence="4">
    <location>
        <begin position="12"/>
        <end position="66"/>
    </location>
</feature>
<gene>
    <name evidence="5" type="ORF">MLE19_14205</name>
</gene>
<dbReference type="SMART" id="SM00530">
    <property type="entry name" value="HTH_XRE"/>
    <property type="match status" value="1"/>
</dbReference>
<comment type="caution">
    <text evidence="5">The sequence shown here is derived from an EMBL/GenBank/DDBJ whole genome shotgun (WGS) entry which is preliminary data.</text>
</comment>
<evidence type="ECO:0000259" key="4">
    <source>
        <dbReference type="PROSITE" id="PS50943"/>
    </source>
</evidence>
<dbReference type="InterPro" id="IPR010982">
    <property type="entry name" value="Lambda_DNA-bd_dom_sf"/>
</dbReference>
<dbReference type="CDD" id="cd00093">
    <property type="entry name" value="HTH_XRE"/>
    <property type="match status" value="1"/>
</dbReference>
<keyword evidence="3" id="KW-0804">Transcription</keyword>
<evidence type="ECO:0000256" key="3">
    <source>
        <dbReference type="ARBA" id="ARBA00023163"/>
    </source>
</evidence>
<dbReference type="InterPro" id="IPR050807">
    <property type="entry name" value="TransReg_Diox_bact_type"/>
</dbReference>
<protein>
    <submittedName>
        <fullName evidence="5">Helix-turn-helix domain-containing protein</fullName>
    </submittedName>
</protein>
<evidence type="ECO:0000256" key="1">
    <source>
        <dbReference type="ARBA" id="ARBA00023015"/>
    </source>
</evidence>
<dbReference type="Gene3D" id="1.10.260.40">
    <property type="entry name" value="lambda repressor-like DNA-binding domains"/>
    <property type="match status" value="1"/>
</dbReference>
<dbReference type="PANTHER" id="PTHR46797">
    <property type="entry name" value="HTH-TYPE TRANSCRIPTIONAL REGULATOR"/>
    <property type="match status" value="1"/>
</dbReference>
<reference evidence="5 6" key="1">
    <citation type="submission" date="2022-03" db="EMBL/GenBank/DDBJ databases">
        <title>Genomic signatures underlying metal tolerance in selected Arctic bacterial isolates.</title>
        <authorList>
            <person name="Thomas F.A."/>
            <person name="Venkatachalam S."/>
            <person name="Krishnan K.P."/>
        </authorList>
    </citation>
    <scope>NUCLEOTIDE SEQUENCE [LARGE SCALE GENOMIC DNA]</scope>
    <source>
        <strain evidence="5 6">HM116</strain>
    </source>
</reference>
<dbReference type="EMBL" id="JAKVTW010000010">
    <property type="protein sequence ID" value="MCH4812484.1"/>
    <property type="molecule type" value="Genomic_DNA"/>
</dbReference>
<dbReference type="SUPFAM" id="SSF47413">
    <property type="entry name" value="lambda repressor-like DNA-binding domains"/>
    <property type="match status" value="1"/>
</dbReference>
<keyword evidence="2" id="KW-0238">DNA-binding</keyword>
<dbReference type="InterPro" id="IPR001387">
    <property type="entry name" value="Cro/C1-type_HTH"/>
</dbReference>
<keyword evidence="1" id="KW-0805">Transcription regulation</keyword>
<evidence type="ECO:0000313" key="6">
    <source>
        <dbReference type="Proteomes" id="UP001320609"/>
    </source>
</evidence>
<dbReference type="PANTHER" id="PTHR46797:SF23">
    <property type="entry name" value="HTH-TYPE TRANSCRIPTIONAL REGULATOR SUTR"/>
    <property type="match status" value="1"/>
</dbReference>
<proteinExistence type="predicted"/>
<name>A0ABS9S8P0_9GAMM</name>
<evidence type="ECO:0000256" key="2">
    <source>
        <dbReference type="ARBA" id="ARBA00023125"/>
    </source>
</evidence>
<evidence type="ECO:0000313" key="5">
    <source>
        <dbReference type="EMBL" id="MCH4812484.1"/>
    </source>
</evidence>
<dbReference type="Proteomes" id="UP001320609">
    <property type="component" value="Unassembled WGS sequence"/>
</dbReference>